<dbReference type="EMBL" id="LR215050">
    <property type="protein sequence ID" value="VEU82133.1"/>
    <property type="molecule type" value="Genomic_DNA"/>
</dbReference>
<evidence type="ECO:0000313" key="6">
    <source>
        <dbReference type="Proteomes" id="UP000290909"/>
    </source>
</evidence>
<dbReference type="InterPro" id="IPR051531">
    <property type="entry name" value="N-acetyltransferase"/>
</dbReference>
<evidence type="ECO:0000259" key="4">
    <source>
        <dbReference type="PROSITE" id="PS51186"/>
    </source>
</evidence>
<gene>
    <name evidence="5" type="ORF">NCTC10172_00140</name>
</gene>
<evidence type="ECO:0000256" key="2">
    <source>
        <dbReference type="ARBA" id="ARBA00023315"/>
    </source>
</evidence>
<dbReference type="PANTHER" id="PTHR43792:SF8">
    <property type="entry name" value="[RIBOSOMAL PROTEIN US5]-ALANINE N-ACETYLTRANSFERASE"/>
    <property type="match status" value="1"/>
</dbReference>
<dbReference type="PROSITE" id="PS51186">
    <property type="entry name" value="GNAT"/>
    <property type="match status" value="1"/>
</dbReference>
<comment type="similarity">
    <text evidence="3">Belongs to the acetyltransferase family. RimJ subfamily.</text>
</comment>
<dbReference type="InterPro" id="IPR000182">
    <property type="entry name" value="GNAT_dom"/>
</dbReference>
<dbReference type="RefSeq" id="WP_051658996.1">
    <property type="nucleotide sequence ID" value="NZ_LR215050.1"/>
</dbReference>
<feature type="domain" description="N-acetyltransferase" evidence="4">
    <location>
        <begin position="8"/>
        <end position="174"/>
    </location>
</feature>
<keyword evidence="6" id="KW-1185">Reference proteome</keyword>
<proteinExistence type="inferred from homology"/>
<accession>A0A449BI92</accession>
<sequence>MELISNKVILRDFDETDFSFYEALETDPKTLKYESDYIPTKEELIIRFHNILELQKEIERNKFSLLIVDKKSNTLVGKVVAWKTNEEISEWEIGWFIQSSLYNKGYATEAAKLLKDYLFYVKGINRLQSLCHEENKASEKVMIKIGMQKEGTLRAARKLNGEYVNMLIYSIIKEDLD</sequence>
<dbReference type="KEGG" id="ahk:NCTC10172_00140"/>
<dbReference type="AlphaFoldDB" id="A0A449BI92"/>
<dbReference type="InterPro" id="IPR016181">
    <property type="entry name" value="Acyl_CoA_acyltransferase"/>
</dbReference>
<dbReference type="GO" id="GO:0016747">
    <property type="term" value="F:acyltransferase activity, transferring groups other than amino-acyl groups"/>
    <property type="evidence" value="ECO:0007669"/>
    <property type="project" value="InterPro"/>
</dbReference>
<reference evidence="5 6" key="1">
    <citation type="submission" date="2019-01" db="EMBL/GenBank/DDBJ databases">
        <authorList>
            <consortium name="Pathogen Informatics"/>
        </authorList>
    </citation>
    <scope>NUCLEOTIDE SEQUENCE [LARGE SCALE GENOMIC DNA]</scope>
    <source>
        <strain evidence="5 6">NCTC10172</strain>
    </source>
</reference>
<evidence type="ECO:0000313" key="5">
    <source>
        <dbReference type="EMBL" id="VEU82133.1"/>
    </source>
</evidence>
<dbReference type="Pfam" id="PF13302">
    <property type="entry name" value="Acetyltransf_3"/>
    <property type="match status" value="1"/>
</dbReference>
<name>A0A449BI92_9MOLU</name>
<dbReference type="STRING" id="1408416.GCA_000702765_00695"/>
<keyword evidence="1 5" id="KW-0808">Transferase</keyword>
<keyword evidence="2" id="KW-0012">Acyltransferase</keyword>
<dbReference type="Proteomes" id="UP000290909">
    <property type="component" value="Chromosome"/>
</dbReference>
<dbReference type="Gene3D" id="3.40.630.30">
    <property type="match status" value="1"/>
</dbReference>
<protein>
    <submittedName>
        <fullName evidence="5">Spermidine N1-acetyltransferase</fullName>
    </submittedName>
</protein>
<evidence type="ECO:0000256" key="1">
    <source>
        <dbReference type="ARBA" id="ARBA00022679"/>
    </source>
</evidence>
<organism evidence="5 6">
    <name type="scientific">Acholeplasma hippikon</name>
    <dbReference type="NCBI Taxonomy" id="264636"/>
    <lineage>
        <taxon>Bacteria</taxon>
        <taxon>Bacillati</taxon>
        <taxon>Mycoplasmatota</taxon>
        <taxon>Mollicutes</taxon>
        <taxon>Acholeplasmatales</taxon>
        <taxon>Acholeplasmataceae</taxon>
        <taxon>Acholeplasma</taxon>
    </lineage>
</organism>
<evidence type="ECO:0000256" key="3">
    <source>
        <dbReference type="ARBA" id="ARBA00038502"/>
    </source>
</evidence>
<dbReference type="SUPFAM" id="SSF55729">
    <property type="entry name" value="Acyl-CoA N-acyltransferases (Nat)"/>
    <property type="match status" value="1"/>
</dbReference>
<dbReference type="PANTHER" id="PTHR43792">
    <property type="entry name" value="GNAT FAMILY, PUTATIVE (AFU_ORTHOLOGUE AFUA_3G00765)-RELATED-RELATED"/>
    <property type="match status" value="1"/>
</dbReference>